<dbReference type="SUPFAM" id="SSF52540">
    <property type="entry name" value="P-loop containing nucleoside triphosphate hydrolases"/>
    <property type="match status" value="1"/>
</dbReference>
<keyword evidence="5" id="KW-0804">Transcription</keyword>
<comment type="caution">
    <text evidence="9">The sequence shown here is derived from an EMBL/GenBank/DDBJ whole genome shotgun (WGS) entry which is preliminary data.</text>
</comment>
<dbReference type="Proteomes" id="UP001221686">
    <property type="component" value="Unassembled WGS sequence"/>
</dbReference>
<dbReference type="Pfam" id="PF00072">
    <property type="entry name" value="Response_reg"/>
    <property type="match status" value="1"/>
</dbReference>
<keyword evidence="10" id="KW-1185">Reference proteome</keyword>
<evidence type="ECO:0000256" key="6">
    <source>
        <dbReference type="PROSITE-ProRule" id="PRU00169"/>
    </source>
</evidence>
<evidence type="ECO:0000256" key="5">
    <source>
        <dbReference type="ARBA" id="ARBA00023163"/>
    </source>
</evidence>
<name>A0ABT5EBT9_9BACT</name>
<dbReference type="PROSITE" id="PS50045">
    <property type="entry name" value="SIGMA54_INTERACT_4"/>
    <property type="match status" value="1"/>
</dbReference>
<dbReference type="Pfam" id="PF00158">
    <property type="entry name" value="Sigma54_activat"/>
    <property type="match status" value="1"/>
</dbReference>
<accession>A0ABT5EBT9</accession>
<keyword evidence="6" id="KW-0597">Phosphoprotein</keyword>
<dbReference type="PANTHER" id="PTHR32071">
    <property type="entry name" value="TRANSCRIPTIONAL REGULATORY PROTEIN"/>
    <property type="match status" value="1"/>
</dbReference>
<evidence type="ECO:0000256" key="4">
    <source>
        <dbReference type="ARBA" id="ARBA00023125"/>
    </source>
</evidence>
<dbReference type="InterPro" id="IPR002197">
    <property type="entry name" value="HTH_Fis"/>
</dbReference>
<dbReference type="PRINTS" id="PR01590">
    <property type="entry name" value="HTHFIS"/>
</dbReference>
<dbReference type="SMART" id="SM00448">
    <property type="entry name" value="REC"/>
    <property type="match status" value="1"/>
</dbReference>
<dbReference type="SMART" id="SM00382">
    <property type="entry name" value="AAA"/>
    <property type="match status" value="1"/>
</dbReference>
<gene>
    <name evidence="9" type="ORF">POL25_40945</name>
</gene>
<evidence type="ECO:0000259" key="8">
    <source>
        <dbReference type="PROSITE" id="PS50110"/>
    </source>
</evidence>
<evidence type="ECO:0000256" key="2">
    <source>
        <dbReference type="ARBA" id="ARBA00022840"/>
    </source>
</evidence>
<keyword evidence="2" id="KW-0067">ATP-binding</keyword>
<dbReference type="Gene3D" id="1.10.8.60">
    <property type="match status" value="1"/>
</dbReference>
<dbReference type="InterPro" id="IPR011006">
    <property type="entry name" value="CheY-like_superfamily"/>
</dbReference>
<dbReference type="InterPro" id="IPR009057">
    <property type="entry name" value="Homeodomain-like_sf"/>
</dbReference>
<dbReference type="PANTHER" id="PTHR32071:SF113">
    <property type="entry name" value="ALGINATE BIOSYNTHESIS TRANSCRIPTIONAL REGULATORY PROTEIN ALGB"/>
    <property type="match status" value="1"/>
</dbReference>
<keyword evidence="4" id="KW-0238">DNA-binding</keyword>
<dbReference type="InterPro" id="IPR025662">
    <property type="entry name" value="Sigma_54_int_dom_ATP-bd_1"/>
</dbReference>
<keyword evidence="1" id="KW-0547">Nucleotide-binding</keyword>
<dbReference type="InterPro" id="IPR001789">
    <property type="entry name" value="Sig_transdc_resp-reg_receiver"/>
</dbReference>
<dbReference type="InterPro" id="IPR002078">
    <property type="entry name" value="Sigma_54_int"/>
</dbReference>
<evidence type="ECO:0000313" key="10">
    <source>
        <dbReference type="Proteomes" id="UP001221686"/>
    </source>
</evidence>
<evidence type="ECO:0000256" key="3">
    <source>
        <dbReference type="ARBA" id="ARBA00023015"/>
    </source>
</evidence>
<dbReference type="EMBL" id="JAQNDL010000005">
    <property type="protein sequence ID" value="MDC0723321.1"/>
    <property type="molecule type" value="Genomic_DNA"/>
</dbReference>
<dbReference type="SUPFAM" id="SSF52172">
    <property type="entry name" value="CheY-like"/>
    <property type="match status" value="1"/>
</dbReference>
<dbReference type="Pfam" id="PF25601">
    <property type="entry name" value="AAA_lid_14"/>
    <property type="match status" value="1"/>
</dbReference>
<dbReference type="InterPro" id="IPR025943">
    <property type="entry name" value="Sigma_54_int_dom_ATP-bd_2"/>
</dbReference>
<dbReference type="RefSeq" id="WP_272091864.1">
    <property type="nucleotide sequence ID" value="NZ_JAQNDL010000005.1"/>
</dbReference>
<dbReference type="InterPro" id="IPR025944">
    <property type="entry name" value="Sigma_54_int_dom_CS"/>
</dbReference>
<dbReference type="PROSITE" id="PS00675">
    <property type="entry name" value="SIGMA54_INTERACT_1"/>
    <property type="match status" value="1"/>
</dbReference>
<dbReference type="InterPro" id="IPR058031">
    <property type="entry name" value="AAA_lid_NorR"/>
</dbReference>
<dbReference type="Gene3D" id="3.40.50.2300">
    <property type="match status" value="1"/>
</dbReference>
<dbReference type="Pfam" id="PF02954">
    <property type="entry name" value="HTH_8"/>
    <property type="match status" value="1"/>
</dbReference>
<dbReference type="Gene3D" id="1.10.10.60">
    <property type="entry name" value="Homeodomain-like"/>
    <property type="match status" value="1"/>
</dbReference>
<reference evidence="9 10" key="1">
    <citation type="submission" date="2022-11" db="EMBL/GenBank/DDBJ databases">
        <title>Minimal conservation of predation-associated metabolite biosynthetic gene clusters underscores biosynthetic potential of Myxococcota including descriptions for ten novel species: Archangium lansinium sp. nov., Myxococcus landrumus sp. nov., Nannocystis bai.</title>
        <authorList>
            <person name="Ahearne A."/>
            <person name="Stevens C."/>
            <person name="Dowd S."/>
        </authorList>
    </citation>
    <scope>NUCLEOTIDE SEQUENCE [LARGE SCALE GENOMIC DNA]</scope>
    <source>
        <strain evidence="9 10">BB15-2</strain>
    </source>
</reference>
<evidence type="ECO:0000256" key="1">
    <source>
        <dbReference type="ARBA" id="ARBA00022741"/>
    </source>
</evidence>
<proteinExistence type="predicted"/>
<dbReference type="PROSITE" id="PS00688">
    <property type="entry name" value="SIGMA54_INTERACT_3"/>
    <property type="match status" value="1"/>
</dbReference>
<evidence type="ECO:0000313" key="9">
    <source>
        <dbReference type="EMBL" id="MDC0723321.1"/>
    </source>
</evidence>
<organism evidence="9 10">
    <name type="scientific">Nannocystis bainbridge</name>
    <dbReference type="NCBI Taxonomy" id="2995303"/>
    <lineage>
        <taxon>Bacteria</taxon>
        <taxon>Pseudomonadati</taxon>
        <taxon>Myxococcota</taxon>
        <taxon>Polyangia</taxon>
        <taxon>Nannocystales</taxon>
        <taxon>Nannocystaceae</taxon>
        <taxon>Nannocystis</taxon>
    </lineage>
</organism>
<dbReference type="InterPro" id="IPR027417">
    <property type="entry name" value="P-loop_NTPase"/>
</dbReference>
<feature type="domain" description="Response regulatory" evidence="8">
    <location>
        <begin position="5"/>
        <end position="119"/>
    </location>
</feature>
<keyword evidence="3" id="KW-0805">Transcription regulation</keyword>
<sequence>MAGEELLFIEDDDSGRELGLFNLRKAGYAVDGARDGAEGLRRFDPERHAVVITDVRMPNVGGLEVLREIRARSPETPVLVITAYGDVDLAVAAMKAGAFDFIGKPFHREHLLLTVAKALERGRMRAELLSLQRQVAGVERAIVGRSPAMARVLDLADRVARAAAPVLVTGESGTGKELIARRIHARSSRGAAPFVAVNCAAIPAELLESELFGHVRGAFSGALRDRPGRFRQADGGTLFLDEVAELPPPLQAKLLRALQERVIDVVGSDVPVPVDVRVIAATNRDPGDLRGDLLYRLRVVEIELPPLRDRVDDIPQLVRHFVARFAAGRDVEIPEDVLADMSSRPWPGNVRELENACERAVILCAGDVLRTQDLPPRTTAAPAVAGGGDEWLPALPEDGLSLVDLEKRVIERVLALKRGNITQAAAYLRVPRHVLSYRMEKYGLRRGG</sequence>
<feature type="modified residue" description="4-aspartylphosphate" evidence="6">
    <location>
        <position position="54"/>
    </location>
</feature>
<dbReference type="PROSITE" id="PS00676">
    <property type="entry name" value="SIGMA54_INTERACT_2"/>
    <property type="match status" value="1"/>
</dbReference>
<dbReference type="SUPFAM" id="SSF46689">
    <property type="entry name" value="Homeodomain-like"/>
    <property type="match status" value="1"/>
</dbReference>
<dbReference type="Gene3D" id="3.40.50.300">
    <property type="entry name" value="P-loop containing nucleotide triphosphate hydrolases"/>
    <property type="match status" value="1"/>
</dbReference>
<evidence type="ECO:0000259" key="7">
    <source>
        <dbReference type="PROSITE" id="PS50045"/>
    </source>
</evidence>
<feature type="domain" description="Sigma-54 factor interaction" evidence="7">
    <location>
        <begin position="142"/>
        <end position="362"/>
    </location>
</feature>
<dbReference type="CDD" id="cd00009">
    <property type="entry name" value="AAA"/>
    <property type="match status" value="1"/>
</dbReference>
<protein>
    <submittedName>
        <fullName evidence="9">Sigma-54 dependent transcriptional regulator</fullName>
    </submittedName>
</protein>
<dbReference type="PROSITE" id="PS50110">
    <property type="entry name" value="RESPONSE_REGULATORY"/>
    <property type="match status" value="1"/>
</dbReference>
<dbReference type="InterPro" id="IPR003593">
    <property type="entry name" value="AAA+_ATPase"/>
</dbReference>